<evidence type="ECO:0000256" key="1">
    <source>
        <dbReference type="SAM" id="Phobius"/>
    </source>
</evidence>
<dbReference type="EMBL" id="JBIASD010000025">
    <property type="protein sequence ID" value="MFF3669917.1"/>
    <property type="molecule type" value="Genomic_DNA"/>
</dbReference>
<name>A0ABW6T0L8_9ACTN</name>
<evidence type="ECO:0000313" key="3">
    <source>
        <dbReference type="Proteomes" id="UP001602013"/>
    </source>
</evidence>
<evidence type="ECO:0000313" key="2">
    <source>
        <dbReference type="EMBL" id="MFF3669917.1"/>
    </source>
</evidence>
<keyword evidence="1" id="KW-0472">Membrane</keyword>
<feature type="transmembrane region" description="Helical" evidence="1">
    <location>
        <begin position="137"/>
        <end position="159"/>
    </location>
</feature>
<feature type="transmembrane region" description="Helical" evidence="1">
    <location>
        <begin position="165"/>
        <end position="187"/>
    </location>
</feature>
<dbReference type="RefSeq" id="WP_387416191.1">
    <property type="nucleotide sequence ID" value="NZ_JBIASD010000025.1"/>
</dbReference>
<proteinExistence type="predicted"/>
<reference evidence="2 3" key="1">
    <citation type="submission" date="2024-10" db="EMBL/GenBank/DDBJ databases">
        <title>The Natural Products Discovery Center: Release of the First 8490 Sequenced Strains for Exploring Actinobacteria Biosynthetic Diversity.</title>
        <authorList>
            <person name="Kalkreuter E."/>
            <person name="Kautsar S.A."/>
            <person name="Yang D."/>
            <person name="Bader C.D."/>
            <person name="Teijaro C.N."/>
            <person name="Fluegel L."/>
            <person name="Davis C.M."/>
            <person name="Simpson J.R."/>
            <person name="Lauterbach L."/>
            <person name="Steele A.D."/>
            <person name="Gui C."/>
            <person name="Meng S."/>
            <person name="Li G."/>
            <person name="Viehrig K."/>
            <person name="Ye F."/>
            <person name="Su P."/>
            <person name="Kiefer A.F."/>
            <person name="Nichols A."/>
            <person name="Cepeda A.J."/>
            <person name="Yan W."/>
            <person name="Fan B."/>
            <person name="Jiang Y."/>
            <person name="Adhikari A."/>
            <person name="Zheng C.-J."/>
            <person name="Schuster L."/>
            <person name="Cowan T.M."/>
            <person name="Smanski M.J."/>
            <person name="Chevrette M.G."/>
            <person name="De Carvalho L.P.S."/>
            <person name="Shen B."/>
        </authorList>
    </citation>
    <scope>NUCLEOTIDE SEQUENCE [LARGE SCALE GENOMIC DNA]</scope>
    <source>
        <strain evidence="2 3">NPDC002173</strain>
    </source>
</reference>
<keyword evidence="3" id="KW-1185">Reference proteome</keyword>
<feature type="transmembrane region" description="Helical" evidence="1">
    <location>
        <begin position="105"/>
        <end position="125"/>
    </location>
</feature>
<keyword evidence="1" id="KW-1133">Transmembrane helix</keyword>
<organism evidence="2 3">
    <name type="scientific">Microtetraspora malaysiensis</name>
    <dbReference type="NCBI Taxonomy" id="161358"/>
    <lineage>
        <taxon>Bacteria</taxon>
        <taxon>Bacillati</taxon>
        <taxon>Actinomycetota</taxon>
        <taxon>Actinomycetes</taxon>
        <taxon>Streptosporangiales</taxon>
        <taxon>Streptosporangiaceae</taxon>
        <taxon>Microtetraspora</taxon>
    </lineage>
</organism>
<keyword evidence="1" id="KW-0812">Transmembrane</keyword>
<dbReference type="Proteomes" id="UP001602013">
    <property type="component" value="Unassembled WGS sequence"/>
</dbReference>
<feature type="transmembrane region" description="Helical" evidence="1">
    <location>
        <begin position="75"/>
        <end position="99"/>
    </location>
</feature>
<sequence length="199" mass="20722">MAGHELIAAQVDILSSRLPAQAVEELADGLQETYEAHLAVVNDPDAAARAAIAEFGDAEMITAAFCRESPWRRTAVALLATGPIMGAVWGLSLVCAQAWTWPIPLAVRITYGVALVATALTLLAAATEKRAYRRTQAATLVGAIALITLDAVMLATATMAPSPEAWPLVPALSASLIRIIATLRALLSPALSRSGGGSR</sequence>
<accession>A0ABW6T0L8</accession>
<protein>
    <submittedName>
        <fullName evidence="2">Uncharacterized protein</fullName>
    </submittedName>
</protein>
<comment type="caution">
    <text evidence="2">The sequence shown here is derived from an EMBL/GenBank/DDBJ whole genome shotgun (WGS) entry which is preliminary data.</text>
</comment>
<gene>
    <name evidence="2" type="ORF">ACFYXI_30455</name>
</gene>